<evidence type="ECO:0000313" key="2">
    <source>
        <dbReference type="Proteomes" id="UP000799118"/>
    </source>
</evidence>
<evidence type="ECO:0000313" key="1">
    <source>
        <dbReference type="EMBL" id="KAE9394840.1"/>
    </source>
</evidence>
<dbReference type="Proteomes" id="UP000799118">
    <property type="component" value="Unassembled WGS sequence"/>
</dbReference>
<sequence length="56" mass="6796">MRLRISYRTNSAAYNLLPFDFLTSRCWRSVPWANHKLFPSSRIRPSLRMKHRIFSI</sequence>
<name>A0A6A4HAP3_9AGAR</name>
<dbReference type="AlphaFoldDB" id="A0A6A4HAP3"/>
<accession>A0A6A4HAP3</accession>
<protein>
    <submittedName>
        <fullName evidence="1">Uncharacterized protein</fullName>
    </submittedName>
</protein>
<reference evidence="1" key="1">
    <citation type="journal article" date="2019" name="Environ. Microbiol.">
        <title>Fungal ecological strategies reflected in gene transcription - a case study of two litter decomposers.</title>
        <authorList>
            <person name="Barbi F."/>
            <person name="Kohler A."/>
            <person name="Barry K."/>
            <person name="Baskaran P."/>
            <person name="Daum C."/>
            <person name="Fauchery L."/>
            <person name="Ihrmark K."/>
            <person name="Kuo A."/>
            <person name="LaButti K."/>
            <person name="Lipzen A."/>
            <person name="Morin E."/>
            <person name="Grigoriev I.V."/>
            <person name="Henrissat B."/>
            <person name="Lindahl B."/>
            <person name="Martin F."/>
        </authorList>
    </citation>
    <scope>NUCLEOTIDE SEQUENCE</scope>
    <source>
        <strain evidence="1">JB14</strain>
    </source>
</reference>
<proteinExistence type="predicted"/>
<keyword evidence="2" id="KW-1185">Reference proteome</keyword>
<gene>
    <name evidence="1" type="ORF">BT96DRAFT_177511</name>
</gene>
<dbReference type="EMBL" id="ML769542">
    <property type="protein sequence ID" value="KAE9394840.1"/>
    <property type="molecule type" value="Genomic_DNA"/>
</dbReference>
<organism evidence="1 2">
    <name type="scientific">Gymnopus androsaceus JB14</name>
    <dbReference type="NCBI Taxonomy" id="1447944"/>
    <lineage>
        <taxon>Eukaryota</taxon>
        <taxon>Fungi</taxon>
        <taxon>Dikarya</taxon>
        <taxon>Basidiomycota</taxon>
        <taxon>Agaricomycotina</taxon>
        <taxon>Agaricomycetes</taxon>
        <taxon>Agaricomycetidae</taxon>
        <taxon>Agaricales</taxon>
        <taxon>Marasmiineae</taxon>
        <taxon>Omphalotaceae</taxon>
        <taxon>Gymnopus</taxon>
    </lineage>
</organism>